<keyword evidence="4" id="KW-0472">Membrane</keyword>
<proteinExistence type="predicted"/>
<comment type="caution">
    <text evidence="6">The sequence shown here is derived from an EMBL/GenBank/DDBJ whole genome shotgun (WGS) entry which is preliminary data.</text>
</comment>
<keyword evidence="7" id="KW-1185">Reference proteome</keyword>
<keyword evidence="4" id="KW-0812">Transmembrane</keyword>
<accession>A0AAE3SEN9</accession>
<keyword evidence="2 3" id="KW-0408">Iron</keyword>
<organism evidence="6 7">
    <name type="scientific">Plebeiibacterium sediminum</name>
    <dbReference type="NCBI Taxonomy" id="2992112"/>
    <lineage>
        <taxon>Bacteria</taxon>
        <taxon>Pseudomonadati</taxon>
        <taxon>Bacteroidota</taxon>
        <taxon>Bacteroidia</taxon>
        <taxon>Marinilabiliales</taxon>
        <taxon>Marinilabiliaceae</taxon>
        <taxon>Plebeiibacterium</taxon>
    </lineage>
</organism>
<gene>
    <name evidence="6" type="ORF">OM075_02560</name>
</gene>
<feature type="domain" description="Cytochrome c" evidence="5">
    <location>
        <begin position="44"/>
        <end position="125"/>
    </location>
</feature>
<keyword evidence="3" id="KW-0349">Heme</keyword>
<sequence length="128" mass="14029">MPTNNKLTKQIYNSILICLIAFSFSSCYYDVIIEEEVDVNTTISFSEEIAPVFKSSCVSCHDGVIAYPNLSSAHAYESLISGNFISTGNATNSSLIQKLNDKHPFEGAVTNAELQKIILWINQGASDN</sequence>
<evidence type="ECO:0000256" key="3">
    <source>
        <dbReference type="PROSITE-ProRule" id="PRU00433"/>
    </source>
</evidence>
<dbReference type="PROSITE" id="PS51007">
    <property type="entry name" value="CYTC"/>
    <property type="match status" value="1"/>
</dbReference>
<dbReference type="GO" id="GO:0020037">
    <property type="term" value="F:heme binding"/>
    <property type="evidence" value="ECO:0007669"/>
    <property type="project" value="InterPro"/>
</dbReference>
<dbReference type="PROSITE" id="PS51257">
    <property type="entry name" value="PROKAR_LIPOPROTEIN"/>
    <property type="match status" value="1"/>
</dbReference>
<dbReference type="InterPro" id="IPR009056">
    <property type="entry name" value="Cyt_c-like_dom"/>
</dbReference>
<feature type="transmembrane region" description="Helical" evidence="4">
    <location>
        <begin position="12"/>
        <end position="31"/>
    </location>
</feature>
<evidence type="ECO:0000313" key="7">
    <source>
        <dbReference type="Proteomes" id="UP001209229"/>
    </source>
</evidence>
<dbReference type="EMBL" id="JAPDPJ010000002">
    <property type="protein sequence ID" value="MCW3785328.1"/>
    <property type="molecule type" value="Genomic_DNA"/>
</dbReference>
<dbReference type="RefSeq" id="WP_301188900.1">
    <property type="nucleotide sequence ID" value="NZ_JAPDPJ010000002.1"/>
</dbReference>
<keyword evidence="4" id="KW-1133">Transmembrane helix</keyword>
<dbReference type="GO" id="GO:0009055">
    <property type="term" value="F:electron transfer activity"/>
    <property type="evidence" value="ECO:0007669"/>
    <property type="project" value="InterPro"/>
</dbReference>
<dbReference type="GO" id="GO:0046872">
    <property type="term" value="F:metal ion binding"/>
    <property type="evidence" value="ECO:0007669"/>
    <property type="project" value="UniProtKB-KW"/>
</dbReference>
<dbReference type="AlphaFoldDB" id="A0AAE3SEN9"/>
<protein>
    <recommendedName>
        <fullName evidence="5">Cytochrome c domain-containing protein</fullName>
    </recommendedName>
</protein>
<keyword evidence="1 3" id="KW-0479">Metal-binding</keyword>
<reference evidence="6" key="1">
    <citation type="submission" date="2022-10" db="EMBL/GenBank/DDBJ databases">
        <authorList>
            <person name="Yu W.X."/>
        </authorList>
    </citation>
    <scope>NUCLEOTIDE SEQUENCE</scope>
    <source>
        <strain evidence="6">AAT</strain>
    </source>
</reference>
<evidence type="ECO:0000256" key="2">
    <source>
        <dbReference type="ARBA" id="ARBA00023004"/>
    </source>
</evidence>
<dbReference type="Proteomes" id="UP001209229">
    <property type="component" value="Unassembled WGS sequence"/>
</dbReference>
<name>A0AAE3SEN9_9BACT</name>
<evidence type="ECO:0000313" key="6">
    <source>
        <dbReference type="EMBL" id="MCW3785328.1"/>
    </source>
</evidence>
<evidence type="ECO:0000259" key="5">
    <source>
        <dbReference type="PROSITE" id="PS51007"/>
    </source>
</evidence>
<evidence type="ECO:0000256" key="1">
    <source>
        <dbReference type="ARBA" id="ARBA00022723"/>
    </source>
</evidence>
<evidence type="ECO:0000256" key="4">
    <source>
        <dbReference type="SAM" id="Phobius"/>
    </source>
</evidence>